<reference evidence="1 2" key="1">
    <citation type="submission" date="2018-06" db="EMBL/GenBank/DDBJ databases">
        <title>The Genome of Cuscuta australis (Dodder) Provides Insight into the Evolution of Plant Parasitism.</title>
        <authorList>
            <person name="Liu H."/>
        </authorList>
    </citation>
    <scope>NUCLEOTIDE SEQUENCE [LARGE SCALE GENOMIC DNA]</scope>
    <source>
        <strain evidence="2">cv. Yunnan</strain>
        <tissue evidence="1">Vines</tissue>
    </source>
</reference>
<dbReference type="AlphaFoldDB" id="A0A328DH24"/>
<keyword evidence="2" id="KW-1185">Reference proteome</keyword>
<proteinExistence type="predicted"/>
<comment type="caution">
    <text evidence="1">The sequence shown here is derived from an EMBL/GenBank/DDBJ whole genome shotgun (WGS) entry which is preliminary data.</text>
</comment>
<evidence type="ECO:0000313" key="1">
    <source>
        <dbReference type="EMBL" id="RAL44736.1"/>
    </source>
</evidence>
<dbReference type="EMBL" id="NQVE01000142">
    <property type="protein sequence ID" value="RAL44736.1"/>
    <property type="molecule type" value="Genomic_DNA"/>
</dbReference>
<dbReference type="Proteomes" id="UP000249390">
    <property type="component" value="Unassembled WGS sequence"/>
</dbReference>
<evidence type="ECO:0000313" key="2">
    <source>
        <dbReference type="Proteomes" id="UP000249390"/>
    </source>
</evidence>
<organism evidence="1 2">
    <name type="scientific">Cuscuta australis</name>
    <dbReference type="NCBI Taxonomy" id="267555"/>
    <lineage>
        <taxon>Eukaryota</taxon>
        <taxon>Viridiplantae</taxon>
        <taxon>Streptophyta</taxon>
        <taxon>Embryophyta</taxon>
        <taxon>Tracheophyta</taxon>
        <taxon>Spermatophyta</taxon>
        <taxon>Magnoliopsida</taxon>
        <taxon>eudicotyledons</taxon>
        <taxon>Gunneridae</taxon>
        <taxon>Pentapetalae</taxon>
        <taxon>asterids</taxon>
        <taxon>lamiids</taxon>
        <taxon>Solanales</taxon>
        <taxon>Convolvulaceae</taxon>
        <taxon>Cuscuteae</taxon>
        <taxon>Cuscuta</taxon>
        <taxon>Cuscuta subgen. Grammica</taxon>
        <taxon>Cuscuta sect. Cleistogrammica</taxon>
    </lineage>
</organism>
<accession>A0A328DH24</accession>
<name>A0A328DH24_9ASTE</name>
<protein>
    <submittedName>
        <fullName evidence="1">Uncharacterized protein</fullName>
    </submittedName>
</protein>
<gene>
    <name evidence="1" type="ORF">DM860_003495</name>
</gene>
<sequence length="66" mass="7744">MQNQSLQPAAPLRIVTYPEITWSFYGLANSHILETRDYIVGYRKLWQKAPSRLGQTSKFMDRIPME</sequence>